<keyword evidence="1 3" id="KW-0853">WD repeat</keyword>
<protein>
    <submittedName>
        <fullName evidence="5">WDR59</fullName>
    </submittedName>
</protein>
<name>A0ABY6LR85_9ARAC</name>
<dbReference type="PROSITE" id="PS50294">
    <property type="entry name" value="WD_REPEATS_REGION"/>
    <property type="match status" value="2"/>
</dbReference>
<dbReference type="PROSITE" id="PS00678">
    <property type="entry name" value="WD_REPEATS_1"/>
    <property type="match status" value="2"/>
</dbReference>
<dbReference type="InterPro" id="IPR020472">
    <property type="entry name" value="WD40_PAC1"/>
</dbReference>
<dbReference type="SUPFAM" id="SSF50978">
    <property type="entry name" value="WD40 repeat-like"/>
    <property type="match status" value="1"/>
</dbReference>
<dbReference type="InterPro" id="IPR036322">
    <property type="entry name" value="WD40_repeat_dom_sf"/>
</dbReference>
<dbReference type="InterPro" id="IPR049567">
    <property type="entry name" value="WDR59-like"/>
</dbReference>
<sequence length="697" mass="77669">MALADSQHLVALSGRRCVALVDLHSPDCLRKKLLWQSKWEVGASEWSPHQSQCLALACNQRTEILTWKDGDLVPGHTLKAHTRAISDLNWSPFDPHLLATASIDASIHLWDLRDFRKPSTTLTAVAGASQVKWNKLTEHRLATTHDGDVRVWDTRKPSNAMYYLGAHLSMIHGLDWNPCLESHLCTSCQDGTVKFWDIAGDAKQPIKRLFTGSVVWKARYTPFRDGVVTAVVPQLRRGENSLVLWNSANQLVHTFVGPTDVVLDFAWATTENRDYDLVTWSKDQSLRMWHVDTNLQKLCRSEQEESPVQESPSLRSPNPLQQEFALVNLNIPNLTIDELDAAKRTCTVTAVCGKLQICVQMVFPPAYPNNAAPNFHFLRCFPTDIGIQQKLIKVRSRHKFHVLTEVSGMQVRRNRSCLEPCLRQLVTSLEQCLAEENHHVDQDKPSHEPTKPKPAVSPAYGTFRDANIPFPRTSGARFCGADLLVCFLRPPHLQKINAPTEVTPRQLSALNAYLSCHVLPPGAATSPSSPFYGAQSPAAGGGDVSITSFYQPQDGRPDPLSPKLVGKHKGSAPPLYCGSVLVYSVTRLLPIDFELAKKYDLQQAWNMAAHILDSSVQPTPSTDRDCRPWALYPICRPMIQSLINHYLKINDIQTVAMLCCIYGAQDLENQKSVRAVPELQGSGVSSLPLSCLLLLYV</sequence>
<dbReference type="InterPro" id="IPR019775">
    <property type="entry name" value="WD40_repeat_CS"/>
</dbReference>
<dbReference type="PANTHER" id="PTHR46170">
    <property type="entry name" value="GATOR COMPLEX PROTEIN WDR59"/>
    <property type="match status" value="1"/>
</dbReference>
<keyword evidence="2" id="KW-0677">Repeat</keyword>
<dbReference type="Pfam" id="PF00400">
    <property type="entry name" value="WD40"/>
    <property type="match status" value="2"/>
</dbReference>
<dbReference type="PANTHER" id="PTHR46170:SF1">
    <property type="entry name" value="GATOR COMPLEX PROTEIN WDR59"/>
    <property type="match status" value="1"/>
</dbReference>
<reference evidence="5 6" key="1">
    <citation type="submission" date="2022-03" db="EMBL/GenBank/DDBJ databases">
        <title>A chromosomal length assembly of Cordylochernes scorpioides.</title>
        <authorList>
            <person name="Zeh D."/>
            <person name="Zeh J."/>
        </authorList>
    </citation>
    <scope>NUCLEOTIDE SEQUENCE [LARGE SCALE GENOMIC DNA]</scope>
    <source>
        <strain evidence="5">IN4F17</strain>
        <tissue evidence="5">Whole Body</tissue>
    </source>
</reference>
<evidence type="ECO:0000256" key="3">
    <source>
        <dbReference type="PROSITE-ProRule" id="PRU00221"/>
    </source>
</evidence>
<evidence type="ECO:0000313" key="5">
    <source>
        <dbReference type="EMBL" id="UYV83740.1"/>
    </source>
</evidence>
<organism evidence="5 6">
    <name type="scientific">Cordylochernes scorpioides</name>
    <dbReference type="NCBI Taxonomy" id="51811"/>
    <lineage>
        <taxon>Eukaryota</taxon>
        <taxon>Metazoa</taxon>
        <taxon>Ecdysozoa</taxon>
        <taxon>Arthropoda</taxon>
        <taxon>Chelicerata</taxon>
        <taxon>Arachnida</taxon>
        <taxon>Pseudoscorpiones</taxon>
        <taxon>Cheliferoidea</taxon>
        <taxon>Chernetidae</taxon>
        <taxon>Cordylochernes</taxon>
    </lineage>
</organism>
<dbReference type="PRINTS" id="PR00320">
    <property type="entry name" value="GPROTEINBRPT"/>
</dbReference>
<feature type="repeat" description="WD" evidence="3">
    <location>
        <begin position="78"/>
        <end position="120"/>
    </location>
</feature>
<feature type="compositionally biased region" description="Basic and acidic residues" evidence="4">
    <location>
        <begin position="438"/>
        <end position="451"/>
    </location>
</feature>
<feature type="region of interest" description="Disordered" evidence="4">
    <location>
        <begin position="438"/>
        <end position="458"/>
    </location>
</feature>
<evidence type="ECO:0000256" key="4">
    <source>
        <dbReference type="SAM" id="MobiDB-lite"/>
    </source>
</evidence>
<evidence type="ECO:0000256" key="1">
    <source>
        <dbReference type="ARBA" id="ARBA00022574"/>
    </source>
</evidence>
<evidence type="ECO:0000256" key="2">
    <source>
        <dbReference type="ARBA" id="ARBA00022737"/>
    </source>
</evidence>
<dbReference type="PROSITE" id="PS50082">
    <property type="entry name" value="WD_REPEATS_2"/>
    <property type="match status" value="2"/>
</dbReference>
<dbReference type="Gene3D" id="2.130.10.10">
    <property type="entry name" value="YVTN repeat-like/Quinoprotein amine dehydrogenase"/>
    <property type="match status" value="2"/>
</dbReference>
<feature type="repeat" description="WD" evidence="3">
    <location>
        <begin position="164"/>
        <end position="198"/>
    </location>
</feature>
<accession>A0ABY6LR85</accession>
<keyword evidence="6" id="KW-1185">Reference proteome</keyword>
<dbReference type="EMBL" id="CP092885">
    <property type="protein sequence ID" value="UYV83740.1"/>
    <property type="molecule type" value="Genomic_DNA"/>
</dbReference>
<dbReference type="Proteomes" id="UP001235939">
    <property type="component" value="Chromosome 23"/>
</dbReference>
<gene>
    <name evidence="5" type="ORF">LAZ67_23002406</name>
</gene>
<evidence type="ECO:0000313" key="6">
    <source>
        <dbReference type="Proteomes" id="UP001235939"/>
    </source>
</evidence>
<dbReference type="InterPro" id="IPR015943">
    <property type="entry name" value="WD40/YVTN_repeat-like_dom_sf"/>
</dbReference>
<dbReference type="InterPro" id="IPR001680">
    <property type="entry name" value="WD40_rpt"/>
</dbReference>
<dbReference type="SMART" id="SM00320">
    <property type="entry name" value="WD40"/>
    <property type="match status" value="4"/>
</dbReference>
<proteinExistence type="predicted"/>